<keyword evidence="3" id="KW-1185">Reference proteome</keyword>
<dbReference type="Gene3D" id="3.80.10.10">
    <property type="entry name" value="Ribonuclease Inhibitor"/>
    <property type="match status" value="1"/>
</dbReference>
<evidence type="ECO:0000259" key="1">
    <source>
        <dbReference type="PROSITE" id="PS50181"/>
    </source>
</evidence>
<dbReference type="PANTHER" id="PTHR31900:SF32">
    <property type="entry name" value="F-BOX_RNI_FBD-LIKE DOMAIN PROTEIN"/>
    <property type="match status" value="1"/>
</dbReference>
<gene>
    <name evidence="2" type="ORF">DVH24_019196</name>
</gene>
<name>A0A498HXF6_MALDO</name>
<dbReference type="InterPro" id="IPR001810">
    <property type="entry name" value="F-box_dom"/>
</dbReference>
<dbReference type="PROSITE" id="PS50181">
    <property type="entry name" value="FBOX"/>
    <property type="match status" value="2"/>
</dbReference>
<dbReference type="AlphaFoldDB" id="A0A498HXF6"/>
<evidence type="ECO:0000313" key="3">
    <source>
        <dbReference type="Proteomes" id="UP000290289"/>
    </source>
</evidence>
<dbReference type="InterPro" id="IPR036047">
    <property type="entry name" value="F-box-like_dom_sf"/>
</dbReference>
<proteinExistence type="predicted"/>
<sequence length="1253" mass="142091">MEPLAEGASANLNVTLDRFSALPREVAHHILSLLPISDITRVGMLSQKCRAFYLSTPTLNFTEFPSESTRTFNSRLELMASLDKFFMRRHHNKVQSFSLDWVSEFELGETDIESCCSVEKSRVLGWIENALTCNVEKLDYFFTTAMPTLDDIISETQIDFPSSVFVSGSLRSLSLDMKCATLKASTFSASSICNLVFLKLRSVTMEDDEGFCKWICFCCRNIKELRLECVIGLRKIDIESSSLESFGVECPSCYDLCHVKISGEKVEDVHINWNFNAPLPRTNSLEIFAPNIKRLNWVGYMMNHQNLGELNCLEEVQISLMADGVDDPESKIHEFLSSIRSAKTLRIDQGTTKNLFKDGYTPPILHELCYLNVTIWSGIDDKVVPALASLFKGLPNLTTLELTVSDQLPFFFRTANAATSSEFDRRYWERQHLEFYLLERAQNLEEMLVICLPNQWNFARKLRSSRIISSNAAVGYLEKSGGQRNWAVDPSMDTGSCEGEGVDGKRRMIDRFSNLPDHVAHHILSFLTISHLARFGCVSRRCRELYLSAPFLNIDELPRLSDAKCSKLQRWLNCMDRFFFLRGNNKIQRLRVCWMSHFVDVSESDSDGHVDDDDEDDDETLCSCDEYFRMMSWIHNAVRCNVEELDLDIGPGEAIAPVFPSSVFLCRSLTSLSVDLGPIVLHVPSFAFSSNLKYLKLKSGIVEQGFSKWISCWCKCIEELTLDGIHIRDTTIESSSLKKFSFVGDNLTDTVDIRGDKLEEIVIDWLLHSPREKSLNINAPSLKYLSWKGNLMESRNIGKLEFLEEAAILLKPEVDGSSDVLEVLSSLCRVKVLSINEATIKASYQEGSIPTSFDNVSSLHIHIKSFGDELVPAVVSLFKGMPNLCTLYMNSKRPLYGDEYDACGFNMGYWKMQNFAFIHQLKEVSIELSHGTNGVELIRYILEYAQNLETMLIIHLPQYLDELLTKLDKTNNISNAMISFKENSLWHIELSFEKLTSNALRDRLMSRGADGEDDFLFMSCVQSALRCNVEELDLDIGHGRVDAYPPESRTMVDRMSGLPDHVAPSHLFLPYFHTPGQFRMCVETMPRTAQFPSSVFLSGSLKSLSEDLNCMLREGRIEEGFFKWISCCCKCIEKLVLQDLTVETITIESSSLKTLYIDGDESLRIPNISGQKLENIHICWRTRNPEEKSLNISAPSLRSSAWKGSLMNHPSLSNLELLEEAAVCYRQALRKGSMAAALDDASSLHIHIERFVD</sequence>
<dbReference type="InterPro" id="IPR050232">
    <property type="entry name" value="FBL13/AtMIF1-like"/>
</dbReference>
<dbReference type="InterPro" id="IPR032675">
    <property type="entry name" value="LRR_dom_sf"/>
</dbReference>
<dbReference type="Gene3D" id="1.20.1280.50">
    <property type="match status" value="1"/>
</dbReference>
<dbReference type="Proteomes" id="UP000290289">
    <property type="component" value="Chromosome 14"/>
</dbReference>
<accession>A0A498HXF6</accession>
<dbReference type="PANTHER" id="PTHR31900">
    <property type="entry name" value="F-BOX/RNI SUPERFAMILY PROTEIN-RELATED"/>
    <property type="match status" value="1"/>
</dbReference>
<feature type="domain" description="F-box" evidence="1">
    <location>
        <begin position="509"/>
        <end position="557"/>
    </location>
</feature>
<dbReference type="SUPFAM" id="SSF52047">
    <property type="entry name" value="RNI-like"/>
    <property type="match status" value="1"/>
</dbReference>
<comment type="caution">
    <text evidence="2">The sequence shown here is derived from an EMBL/GenBank/DDBJ whole genome shotgun (WGS) entry which is preliminary data.</text>
</comment>
<evidence type="ECO:0000313" key="2">
    <source>
        <dbReference type="EMBL" id="RXH76308.1"/>
    </source>
</evidence>
<dbReference type="SMART" id="SM00256">
    <property type="entry name" value="FBOX"/>
    <property type="match status" value="2"/>
</dbReference>
<dbReference type="Pfam" id="PF00646">
    <property type="entry name" value="F-box"/>
    <property type="match status" value="2"/>
</dbReference>
<reference evidence="2 3" key="1">
    <citation type="submission" date="2018-10" db="EMBL/GenBank/DDBJ databases">
        <title>A high-quality apple genome assembly.</title>
        <authorList>
            <person name="Hu J."/>
        </authorList>
    </citation>
    <scope>NUCLEOTIDE SEQUENCE [LARGE SCALE GENOMIC DNA]</scope>
    <source>
        <strain evidence="3">cv. HFTH1</strain>
        <tissue evidence="2">Young leaf</tissue>
    </source>
</reference>
<organism evidence="2 3">
    <name type="scientific">Malus domestica</name>
    <name type="common">Apple</name>
    <name type="synonym">Pyrus malus</name>
    <dbReference type="NCBI Taxonomy" id="3750"/>
    <lineage>
        <taxon>Eukaryota</taxon>
        <taxon>Viridiplantae</taxon>
        <taxon>Streptophyta</taxon>
        <taxon>Embryophyta</taxon>
        <taxon>Tracheophyta</taxon>
        <taxon>Spermatophyta</taxon>
        <taxon>Magnoliopsida</taxon>
        <taxon>eudicotyledons</taxon>
        <taxon>Gunneridae</taxon>
        <taxon>Pentapetalae</taxon>
        <taxon>rosids</taxon>
        <taxon>fabids</taxon>
        <taxon>Rosales</taxon>
        <taxon>Rosaceae</taxon>
        <taxon>Amygdaloideae</taxon>
        <taxon>Maleae</taxon>
        <taxon>Malus</taxon>
    </lineage>
</organism>
<dbReference type="EMBL" id="RDQH01000340">
    <property type="protein sequence ID" value="RXH76308.1"/>
    <property type="molecule type" value="Genomic_DNA"/>
</dbReference>
<protein>
    <recommendedName>
        <fullName evidence="1">F-box domain-containing protein</fullName>
    </recommendedName>
</protein>
<feature type="domain" description="F-box" evidence="1">
    <location>
        <begin position="16"/>
        <end position="64"/>
    </location>
</feature>
<dbReference type="CDD" id="cd09917">
    <property type="entry name" value="F-box_SF"/>
    <property type="match status" value="1"/>
</dbReference>
<dbReference type="SUPFAM" id="SSF81383">
    <property type="entry name" value="F-box domain"/>
    <property type="match status" value="2"/>
</dbReference>